<dbReference type="AlphaFoldDB" id="A0A4R3KFH7"/>
<dbReference type="OrthoDB" id="2354931at2"/>
<keyword evidence="2" id="KW-1185">Reference proteome</keyword>
<sequence length="259" mass="29830">MKTLDDIILNRLRQSPPKDCSVVPGSTPVIAFGKFRSAKVATISLNPSYHEFDIVKGERRFHTLESLGITKYEEINETHKNLVLDYCERYFERPGIVYSDWFDRIADFLKKSTGYDYYDGTACHLDLSQWATLDVWGKLSSNQKKALISSSDLELLGEIIKNGQIHTLFLNGKTTSKEIFKYLNIKPQKILLRPTTKAEKTKYKVEGYVAQTDRILEMKIGRTINLIGWNTYLKYAGKDTIEILSQWVGQEIQIFKSQK</sequence>
<gene>
    <name evidence="1" type="ORF">EDD72_11060</name>
</gene>
<organism evidence="1 2">
    <name type="scientific">Tepidibacillus fermentans</name>
    <dbReference type="NCBI Taxonomy" id="1281767"/>
    <lineage>
        <taxon>Bacteria</taxon>
        <taxon>Bacillati</taxon>
        <taxon>Bacillota</taxon>
        <taxon>Bacilli</taxon>
        <taxon>Bacillales</taxon>
        <taxon>Bacillaceae</taxon>
        <taxon>Tepidibacillus</taxon>
    </lineage>
</organism>
<dbReference type="RefSeq" id="WP_132768984.1">
    <property type="nucleotide sequence ID" value="NZ_SMAB01000010.1"/>
</dbReference>
<evidence type="ECO:0000313" key="2">
    <source>
        <dbReference type="Proteomes" id="UP000295788"/>
    </source>
</evidence>
<proteinExistence type="predicted"/>
<protein>
    <submittedName>
        <fullName evidence="1">Uncharacterized protein</fullName>
    </submittedName>
</protein>
<name>A0A4R3KFH7_9BACI</name>
<reference evidence="1 2" key="1">
    <citation type="submission" date="2019-03" db="EMBL/GenBank/DDBJ databases">
        <title>Genomic Encyclopedia of Type Strains, Phase IV (KMG-IV): sequencing the most valuable type-strain genomes for metagenomic binning, comparative biology and taxonomic classification.</title>
        <authorList>
            <person name="Goeker M."/>
        </authorList>
    </citation>
    <scope>NUCLEOTIDE SEQUENCE [LARGE SCALE GENOMIC DNA]</scope>
    <source>
        <strain evidence="1 2">DSM 23802</strain>
    </source>
</reference>
<evidence type="ECO:0000313" key="1">
    <source>
        <dbReference type="EMBL" id="TCS82124.1"/>
    </source>
</evidence>
<dbReference type="Proteomes" id="UP000295788">
    <property type="component" value="Unassembled WGS sequence"/>
</dbReference>
<comment type="caution">
    <text evidence="1">The sequence shown here is derived from an EMBL/GenBank/DDBJ whole genome shotgun (WGS) entry which is preliminary data.</text>
</comment>
<dbReference type="EMBL" id="SMAB01000010">
    <property type="protein sequence ID" value="TCS82124.1"/>
    <property type="molecule type" value="Genomic_DNA"/>
</dbReference>
<accession>A0A4R3KFH7</accession>